<keyword evidence="2" id="KW-0732">Signal</keyword>
<accession>A0ABS5Q7E8</accession>
<dbReference type="Pfam" id="PF12048">
    <property type="entry name" value="DUF3530"/>
    <property type="match status" value="1"/>
</dbReference>
<dbReference type="GO" id="GO:0016787">
    <property type="term" value="F:hydrolase activity"/>
    <property type="evidence" value="ECO:0007669"/>
    <property type="project" value="UniProtKB-KW"/>
</dbReference>
<feature type="compositionally biased region" description="Low complexity" evidence="1">
    <location>
        <begin position="150"/>
        <end position="186"/>
    </location>
</feature>
<evidence type="ECO:0000256" key="1">
    <source>
        <dbReference type="SAM" id="MobiDB-lite"/>
    </source>
</evidence>
<dbReference type="RefSeq" id="WP_213641533.1">
    <property type="nucleotide sequence ID" value="NZ_JADPMV010000002.1"/>
</dbReference>
<feature type="region of interest" description="Disordered" evidence="1">
    <location>
        <begin position="119"/>
        <end position="188"/>
    </location>
</feature>
<organism evidence="3 4">
    <name type="scientific">Pseudomonas lalucatii</name>
    <dbReference type="NCBI Taxonomy" id="1424203"/>
    <lineage>
        <taxon>Bacteria</taxon>
        <taxon>Pseudomonadati</taxon>
        <taxon>Pseudomonadota</taxon>
        <taxon>Gammaproteobacteria</taxon>
        <taxon>Pseudomonadales</taxon>
        <taxon>Pseudomonadaceae</taxon>
        <taxon>Pseudomonas</taxon>
    </lineage>
</organism>
<feature type="compositionally biased region" description="Low complexity" evidence="1">
    <location>
        <begin position="119"/>
        <end position="131"/>
    </location>
</feature>
<sequence length="340" mass="35904">MPLRPASLALSLLLLGPHAQGAEQADANAEAAAVPPQETRAPLLERSQADARALERQLPEPQQQHLEADGEAFLALWRPAHTDAPQGTVILLPGAGESADWPRSVGPLRRKLPASGWHSLSLSLPDAPSDAAARREPGEPAQDDTPADVPAAGAGDNAPLAATPAAELGSAEAGAAAPTPTAASAPRQGHAVRVLARIDAAVAFAERQQAQPVVLLGHGSGAYWAARYLAERRPAQIRHLLLVAAAQPPGLSPGLEELIADPQPATGDFYYRNQARDRDAAHARLLAGQRQSHPAYSQVALDVLPGNPAIEQEQLFRRLRGWLERQRQGDSRASQASGRR</sequence>
<dbReference type="Proteomes" id="UP001196601">
    <property type="component" value="Unassembled WGS sequence"/>
</dbReference>
<dbReference type="InterPro" id="IPR029058">
    <property type="entry name" value="AB_hydrolase_fold"/>
</dbReference>
<reference evidence="3 4" key="1">
    <citation type="journal article" date="2021" name="Syst. Appl. Microbiol.">
        <title>Pseudomonas lalucatii sp. nov. isolated from Vallgornera, a karstic cave in Mallorca, Western Mediterranean.</title>
        <authorList>
            <person name="Busquets A."/>
            <person name="Mulet M."/>
            <person name="Gomila M."/>
            <person name="Garcia-Valdes E."/>
        </authorList>
    </citation>
    <scope>NUCLEOTIDE SEQUENCE [LARGE SCALE GENOMIC DNA]</scope>
    <source>
        <strain evidence="3 4">R1b54</strain>
    </source>
</reference>
<gene>
    <name evidence="3" type="ORF">I0D00_20025</name>
</gene>
<dbReference type="EMBL" id="JADPMV010000002">
    <property type="protein sequence ID" value="MBS7664203.1"/>
    <property type="molecule type" value="Genomic_DNA"/>
</dbReference>
<proteinExistence type="predicted"/>
<keyword evidence="4" id="KW-1185">Reference proteome</keyword>
<name>A0ABS5Q7E8_9PSED</name>
<protein>
    <submittedName>
        <fullName evidence="3">Alpha/beta hydrolase family protein</fullName>
    </submittedName>
</protein>
<evidence type="ECO:0000313" key="3">
    <source>
        <dbReference type="EMBL" id="MBS7664203.1"/>
    </source>
</evidence>
<feature type="chain" id="PRO_5047172952" evidence="2">
    <location>
        <begin position="22"/>
        <end position="340"/>
    </location>
</feature>
<comment type="caution">
    <text evidence="3">The sequence shown here is derived from an EMBL/GenBank/DDBJ whole genome shotgun (WGS) entry which is preliminary data.</text>
</comment>
<evidence type="ECO:0000256" key="2">
    <source>
        <dbReference type="SAM" id="SignalP"/>
    </source>
</evidence>
<dbReference type="SUPFAM" id="SSF53474">
    <property type="entry name" value="alpha/beta-Hydrolases"/>
    <property type="match status" value="1"/>
</dbReference>
<feature type="signal peptide" evidence="2">
    <location>
        <begin position="1"/>
        <end position="21"/>
    </location>
</feature>
<keyword evidence="3" id="KW-0378">Hydrolase</keyword>
<evidence type="ECO:0000313" key="4">
    <source>
        <dbReference type="Proteomes" id="UP001196601"/>
    </source>
</evidence>
<dbReference type="InterPro" id="IPR022529">
    <property type="entry name" value="DUF3530"/>
</dbReference>
<dbReference type="Gene3D" id="3.40.50.1820">
    <property type="entry name" value="alpha/beta hydrolase"/>
    <property type="match status" value="1"/>
</dbReference>